<evidence type="ECO:0000256" key="4">
    <source>
        <dbReference type="ARBA" id="ARBA00022801"/>
    </source>
</evidence>
<keyword evidence="7" id="KW-0121">Carboxypeptidase</keyword>
<evidence type="ECO:0000313" key="8">
    <source>
        <dbReference type="Proteomes" id="UP001150266"/>
    </source>
</evidence>
<gene>
    <name evidence="6" type="ORF">J3R30DRAFT_2910761</name>
    <name evidence="7" type="ORF">J3R30DRAFT_825676</name>
</gene>
<dbReference type="AlphaFoldDB" id="A0A9W9DVW5"/>
<dbReference type="Pfam" id="PF05577">
    <property type="entry name" value="Peptidase_S28"/>
    <property type="match status" value="1"/>
</dbReference>
<dbReference type="Gene3D" id="1.20.120.980">
    <property type="entry name" value="Serine carboxypeptidase S28, SKS domain"/>
    <property type="match status" value="1"/>
</dbReference>
<dbReference type="SUPFAM" id="SSF53474">
    <property type="entry name" value="alpha/beta-Hydrolases"/>
    <property type="match status" value="1"/>
</dbReference>
<keyword evidence="5" id="KW-0325">Glycoprotein</keyword>
<name>A0A9W9DVW5_9AGAR</name>
<dbReference type="Gene3D" id="3.40.50.1820">
    <property type="entry name" value="alpha/beta hydrolase"/>
    <property type="match status" value="1"/>
</dbReference>
<evidence type="ECO:0000313" key="6">
    <source>
        <dbReference type="EMBL" id="KAJ4478508.1"/>
    </source>
</evidence>
<dbReference type="PANTHER" id="PTHR11010">
    <property type="entry name" value="PROTEASE S28 PRO-X CARBOXYPEPTIDASE-RELATED"/>
    <property type="match status" value="1"/>
</dbReference>
<sequence length="584" mass="63656">MNVARETVSILVQARRENGDHPHTRLYLIQFRSLLRSLFILHRLSSFPLPPLSSLLTSTSDTLMNRHLALFRYALVFTAVFFGNSVSQETNSSTSSDGSSIGDCTPQVFNQPVDHSGSNSNATFSQRYSISTEYYQPGGAIIFYQGAENSEFLCPDGLITANWAQSIGGILATLEHRFFGTSVPFGNESFTQDNLNTYLTLENVLADSANFVEYVKKNITGADDAKVVVLGGSYGGFLSTLLRTNYPETFDGAVNSAGPVRDFGPPIPEGQYDVFQYISNVYENHSSEAANQIATGLQQVADLYNSSQFGSIQDSLSLCRSANTTDLDTLLNYISSAVVLIPQFSYANPSKRAEIFYNYSEPISSNGTLPFDTFLHDLLAEATPLASLNKTLWTVYGLSAFSSNQTCLNASSTFDSTAGVQDSAFDYISCSYFDYISEKPQNGSIFQPSPPGAGEAQVELCRQQYGDKAILNATELTIKYKFTQADLVNFTRILYTESELDLNLARGPTSSWFASANGTDCDGNLDQSVVYVIEGAGHTEDTFPPDSSDTSAMQAAKNFTLQRIKAWTGTPGNKSTSASTSHHA</sequence>
<comment type="similarity">
    <text evidence="1">Belongs to the peptidase S28 family.</text>
</comment>
<dbReference type="InterPro" id="IPR042269">
    <property type="entry name" value="Ser_carbopepase_S28_SKS"/>
</dbReference>
<dbReference type="Proteomes" id="UP001150266">
    <property type="component" value="Unassembled WGS sequence"/>
</dbReference>
<protein>
    <submittedName>
        <fullName evidence="7">Serine carboxypeptidase S28-domain-containing protein</fullName>
    </submittedName>
</protein>
<organism evidence="7 8">
    <name type="scientific">Lentinula aciculospora</name>
    <dbReference type="NCBI Taxonomy" id="153920"/>
    <lineage>
        <taxon>Eukaryota</taxon>
        <taxon>Fungi</taxon>
        <taxon>Dikarya</taxon>
        <taxon>Basidiomycota</taxon>
        <taxon>Agaricomycotina</taxon>
        <taxon>Agaricomycetes</taxon>
        <taxon>Agaricomycetidae</taxon>
        <taxon>Agaricales</taxon>
        <taxon>Marasmiineae</taxon>
        <taxon>Omphalotaceae</taxon>
        <taxon>Lentinula</taxon>
    </lineage>
</organism>
<dbReference type="OrthoDB" id="1735038at2759"/>
<dbReference type="EMBL" id="JAOTPV010000002">
    <property type="protein sequence ID" value="KAJ4487641.1"/>
    <property type="molecule type" value="Genomic_DNA"/>
</dbReference>
<keyword evidence="8" id="KW-1185">Reference proteome</keyword>
<evidence type="ECO:0000256" key="1">
    <source>
        <dbReference type="ARBA" id="ARBA00011079"/>
    </source>
</evidence>
<accession>A0A9W9DVW5</accession>
<evidence type="ECO:0000256" key="5">
    <source>
        <dbReference type="ARBA" id="ARBA00023180"/>
    </source>
</evidence>
<keyword evidence="4" id="KW-0378">Hydrolase</keyword>
<dbReference type="GO" id="GO:0006508">
    <property type="term" value="P:proteolysis"/>
    <property type="evidence" value="ECO:0007669"/>
    <property type="project" value="UniProtKB-KW"/>
</dbReference>
<dbReference type="GO" id="GO:0070008">
    <property type="term" value="F:serine-type exopeptidase activity"/>
    <property type="evidence" value="ECO:0007669"/>
    <property type="project" value="InterPro"/>
</dbReference>
<reference evidence="7" key="1">
    <citation type="submission" date="2022-08" db="EMBL/GenBank/DDBJ databases">
        <title>A Global Phylogenomic Analysis of the Shiitake Genus Lentinula.</title>
        <authorList>
            <consortium name="DOE Joint Genome Institute"/>
            <person name="Sierra-Patev S."/>
            <person name="Min B."/>
            <person name="Naranjo-Ortiz M."/>
            <person name="Looney B."/>
            <person name="Konkel Z."/>
            <person name="Slot J.C."/>
            <person name="Sakamoto Y."/>
            <person name="Steenwyk J.L."/>
            <person name="Rokas A."/>
            <person name="Carro J."/>
            <person name="Camarero S."/>
            <person name="Ferreira P."/>
            <person name="Molpeceres G."/>
            <person name="Ruiz-Duenas F.J."/>
            <person name="Serrano A."/>
            <person name="Henrissat B."/>
            <person name="Drula E."/>
            <person name="Hughes K.W."/>
            <person name="Mata J.L."/>
            <person name="Ishikawa N.K."/>
            <person name="Vargas-Isla R."/>
            <person name="Ushijima S."/>
            <person name="Smith C.A."/>
            <person name="Ahrendt S."/>
            <person name="Andreopoulos W."/>
            <person name="He G."/>
            <person name="Labutti K."/>
            <person name="Lipzen A."/>
            <person name="Ng V."/>
            <person name="Riley R."/>
            <person name="Sandor L."/>
            <person name="Barry K."/>
            <person name="Martinez A.T."/>
            <person name="Xiao Y."/>
            <person name="Gibbons J.G."/>
            <person name="Terashima K."/>
            <person name="Grigoriev I.V."/>
            <person name="Hibbett D.S."/>
        </authorList>
    </citation>
    <scope>NUCLEOTIDE SEQUENCE</scope>
    <source>
        <strain evidence="7">JLM2183</strain>
    </source>
</reference>
<dbReference type="PANTHER" id="PTHR11010:SF38">
    <property type="entry name" value="LYSOSOMAL PRO-X CARBOXYPEPTIDASE"/>
    <property type="match status" value="1"/>
</dbReference>
<evidence type="ECO:0000256" key="3">
    <source>
        <dbReference type="ARBA" id="ARBA00022729"/>
    </source>
</evidence>
<keyword evidence="3" id="KW-0732">Signal</keyword>
<dbReference type="GO" id="GO:0008239">
    <property type="term" value="F:dipeptidyl-peptidase activity"/>
    <property type="evidence" value="ECO:0007669"/>
    <property type="project" value="TreeGrafter"/>
</dbReference>
<evidence type="ECO:0000313" key="7">
    <source>
        <dbReference type="EMBL" id="KAJ4487641.1"/>
    </source>
</evidence>
<keyword evidence="2" id="KW-0645">Protease</keyword>
<evidence type="ECO:0000256" key="2">
    <source>
        <dbReference type="ARBA" id="ARBA00022670"/>
    </source>
</evidence>
<comment type="caution">
    <text evidence="7">The sequence shown here is derived from an EMBL/GenBank/DDBJ whole genome shotgun (WGS) entry which is preliminary data.</text>
</comment>
<dbReference type="GO" id="GO:0004180">
    <property type="term" value="F:carboxypeptidase activity"/>
    <property type="evidence" value="ECO:0007669"/>
    <property type="project" value="UniProtKB-KW"/>
</dbReference>
<dbReference type="EMBL" id="JAOTPV010000009">
    <property type="protein sequence ID" value="KAJ4478508.1"/>
    <property type="molecule type" value="Genomic_DNA"/>
</dbReference>
<dbReference type="InterPro" id="IPR008758">
    <property type="entry name" value="Peptidase_S28"/>
</dbReference>
<dbReference type="InterPro" id="IPR029058">
    <property type="entry name" value="AB_hydrolase_fold"/>
</dbReference>
<proteinExistence type="inferred from homology"/>